<gene>
    <name evidence="2" type="ORF">H0235_005117</name>
</gene>
<organism evidence="2 3">
    <name type="scientific">Vespula pensylvanica</name>
    <name type="common">Western yellow jacket</name>
    <name type="synonym">Wasp</name>
    <dbReference type="NCBI Taxonomy" id="30213"/>
    <lineage>
        <taxon>Eukaryota</taxon>
        <taxon>Metazoa</taxon>
        <taxon>Ecdysozoa</taxon>
        <taxon>Arthropoda</taxon>
        <taxon>Hexapoda</taxon>
        <taxon>Insecta</taxon>
        <taxon>Pterygota</taxon>
        <taxon>Neoptera</taxon>
        <taxon>Endopterygota</taxon>
        <taxon>Hymenoptera</taxon>
        <taxon>Apocrita</taxon>
        <taxon>Aculeata</taxon>
        <taxon>Vespoidea</taxon>
        <taxon>Vespidae</taxon>
        <taxon>Vespinae</taxon>
        <taxon>Vespula</taxon>
    </lineage>
</organism>
<name>A0A834P8X1_VESPE</name>
<comment type="caution">
    <text evidence="2">The sequence shown here is derived from an EMBL/GenBank/DDBJ whole genome shotgun (WGS) entry which is preliminary data.</text>
</comment>
<evidence type="ECO:0000313" key="2">
    <source>
        <dbReference type="EMBL" id="KAF7432193.1"/>
    </source>
</evidence>
<evidence type="ECO:0000256" key="1">
    <source>
        <dbReference type="SAM" id="MobiDB-lite"/>
    </source>
</evidence>
<dbReference type="EMBL" id="JACSDY010000003">
    <property type="protein sequence ID" value="KAF7432193.1"/>
    <property type="molecule type" value="Genomic_DNA"/>
</dbReference>
<feature type="compositionally biased region" description="Basic and acidic residues" evidence="1">
    <location>
        <begin position="1"/>
        <end position="42"/>
    </location>
</feature>
<feature type="compositionally biased region" description="Polar residues" evidence="1">
    <location>
        <begin position="45"/>
        <end position="59"/>
    </location>
</feature>
<accession>A0A834P8X1</accession>
<sequence length="87" mass="10033">MRTRVRTIELRTRGGHLEDRSTRAKPEYRNRARFFPTEERRPAQGPSQGLTSKGPSQGFYTRVLHNTGRKQPAQKPTPNSSTRKKLD</sequence>
<dbReference type="Proteomes" id="UP000600918">
    <property type="component" value="Unassembled WGS sequence"/>
</dbReference>
<protein>
    <submittedName>
        <fullName evidence="2">Uncharacterized protein</fullName>
    </submittedName>
</protein>
<reference evidence="2" key="1">
    <citation type="journal article" date="2020" name="G3 (Bethesda)">
        <title>High-Quality Assemblies for Three Invasive Social Wasps from the &lt;i&gt;Vespula&lt;/i&gt; Genus.</title>
        <authorList>
            <person name="Harrop T.W.R."/>
            <person name="Guhlin J."/>
            <person name="McLaughlin G.M."/>
            <person name="Permina E."/>
            <person name="Stockwell P."/>
            <person name="Gilligan J."/>
            <person name="Le Lec M.F."/>
            <person name="Gruber M.A.M."/>
            <person name="Quinn O."/>
            <person name="Lovegrove M."/>
            <person name="Duncan E.J."/>
            <person name="Remnant E.J."/>
            <person name="Van Eeckhoven J."/>
            <person name="Graham B."/>
            <person name="Knapp R.A."/>
            <person name="Langford K.W."/>
            <person name="Kronenberg Z."/>
            <person name="Press M.O."/>
            <person name="Eacker S.M."/>
            <person name="Wilson-Rankin E.E."/>
            <person name="Purcell J."/>
            <person name="Lester P.J."/>
            <person name="Dearden P.K."/>
        </authorList>
    </citation>
    <scope>NUCLEOTIDE SEQUENCE</scope>
    <source>
        <strain evidence="2">Volc-1</strain>
    </source>
</reference>
<evidence type="ECO:0000313" key="3">
    <source>
        <dbReference type="Proteomes" id="UP000600918"/>
    </source>
</evidence>
<proteinExistence type="predicted"/>
<feature type="region of interest" description="Disordered" evidence="1">
    <location>
        <begin position="1"/>
        <end position="87"/>
    </location>
</feature>
<dbReference type="AlphaFoldDB" id="A0A834P8X1"/>
<keyword evidence="3" id="KW-1185">Reference proteome</keyword>